<evidence type="ECO:0000313" key="5">
    <source>
        <dbReference type="EMBL" id="CAE6461614.1"/>
    </source>
</evidence>
<dbReference type="InterPro" id="IPR036875">
    <property type="entry name" value="Znf_CCHC_sf"/>
</dbReference>
<evidence type="ECO:0000259" key="4">
    <source>
        <dbReference type="PROSITE" id="PS50158"/>
    </source>
</evidence>
<evidence type="ECO:0000256" key="1">
    <source>
        <dbReference type="ARBA" id="ARBA00022664"/>
    </source>
</evidence>
<reference evidence="5" key="1">
    <citation type="submission" date="2021-01" db="EMBL/GenBank/DDBJ databases">
        <authorList>
            <person name="Kaushik A."/>
        </authorList>
    </citation>
    <scope>NUCLEOTIDE SEQUENCE</scope>
    <source>
        <strain evidence="5">AG1-1C</strain>
    </source>
</reference>
<dbReference type="AlphaFoldDB" id="A0A8H3BPI3"/>
<evidence type="ECO:0000313" key="6">
    <source>
        <dbReference type="Proteomes" id="UP000663846"/>
    </source>
</evidence>
<feature type="compositionally biased region" description="Polar residues" evidence="3">
    <location>
        <begin position="219"/>
        <end position="235"/>
    </location>
</feature>
<keyword evidence="1" id="KW-0507">mRNA processing</keyword>
<dbReference type="PROSITE" id="PS50158">
    <property type="entry name" value="ZF_CCHC"/>
    <property type="match status" value="1"/>
</dbReference>
<comment type="caution">
    <text evidence="5">The sequence shown here is derived from an EMBL/GenBank/DDBJ whole genome shotgun (WGS) entry which is preliminary data.</text>
</comment>
<dbReference type="GO" id="GO:0006397">
    <property type="term" value="P:mRNA processing"/>
    <property type="evidence" value="ECO:0007669"/>
    <property type="project" value="UniProtKB-KW"/>
</dbReference>
<protein>
    <recommendedName>
        <fullName evidence="4">CCHC-type domain-containing protein</fullName>
    </recommendedName>
</protein>
<evidence type="ECO:0000256" key="2">
    <source>
        <dbReference type="PROSITE-ProRule" id="PRU00047"/>
    </source>
</evidence>
<dbReference type="GO" id="GO:0008270">
    <property type="term" value="F:zinc ion binding"/>
    <property type="evidence" value="ECO:0007669"/>
    <property type="project" value="UniProtKB-KW"/>
</dbReference>
<sequence length="253" mass="28624">MAPSTPTSTSGIDDSDLLFKKITPLKGSDDYPVLSSKMKDLLFQLNLDDHIDATKVNANKSTKQDWDKYDQSALINICSQVSDNAYIRAMSNTDALLAWDKLKEIYEAQGTLANLYQRQKLDNICMTEGEPLETHMQIMQRISDDKNRWDEEEWITLLIGSLPPSWKPVIQTLPIDYEKGVTTASTTANKNKMVQNVTQRLFAKESRLKGEIAPKGESSMFNQSQSRFPKSNSDQKPGKCHNCGKWGHWANEC</sequence>
<feature type="domain" description="CCHC-type" evidence="4">
    <location>
        <begin position="239"/>
        <end position="253"/>
    </location>
</feature>
<dbReference type="SUPFAM" id="SSF57756">
    <property type="entry name" value="Retrovirus zinc finger-like domains"/>
    <property type="match status" value="1"/>
</dbReference>
<keyword evidence="2" id="KW-0479">Metal-binding</keyword>
<keyword evidence="2" id="KW-0862">Zinc</keyword>
<organism evidence="5 6">
    <name type="scientific">Rhizoctonia solani</name>
    <dbReference type="NCBI Taxonomy" id="456999"/>
    <lineage>
        <taxon>Eukaryota</taxon>
        <taxon>Fungi</taxon>
        <taxon>Dikarya</taxon>
        <taxon>Basidiomycota</taxon>
        <taxon>Agaricomycotina</taxon>
        <taxon>Agaricomycetes</taxon>
        <taxon>Cantharellales</taxon>
        <taxon>Ceratobasidiaceae</taxon>
        <taxon>Rhizoctonia</taxon>
    </lineage>
</organism>
<keyword evidence="2" id="KW-0863">Zinc-finger</keyword>
<feature type="region of interest" description="Disordered" evidence="3">
    <location>
        <begin position="213"/>
        <end position="241"/>
    </location>
</feature>
<proteinExistence type="predicted"/>
<gene>
    <name evidence="5" type="ORF">RDB_LOCUS160890</name>
</gene>
<accession>A0A8H3BPI3</accession>
<dbReference type="EMBL" id="CAJMWS010000747">
    <property type="protein sequence ID" value="CAE6461614.1"/>
    <property type="molecule type" value="Genomic_DNA"/>
</dbReference>
<dbReference type="GO" id="GO:0003676">
    <property type="term" value="F:nucleic acid binding"/>
    <property type="evidence" value="ECO:0007669"/>
    <property type="project" value="InterPro"/>
</dbReference>
<evidence type="ECO:0000256" key="3">
    <source>
        <dbReference type="SAM" id="MobiDB-lite"/>
    </source>
</evidence>
<dbReference type="Proteomes" id="UP000663846">
    <property type="component" value="Unassembled WGS sequence"/>
</dbReference>
<dbReference type="Pfam" id="PF14223">
    <property type="entry name" value="Retrotran_gag_2"/>
    <property type="match status" value="1"/>
</dbReference>
<name>A0A8H3BPI3_9AGAM</name>
<dbReference type="InterPro" id="IPR001878">
    <property type="entry name" value="Znf_CCHC"/>
</dbReference>